<proteinExistence type="predicted"/>
<feature type="compositionally biased region" description="Basic and acidic residues" evidence="1">
    <location>
        <begin position="113"/>
        <end position="124"/>
    </location>
</feature>
<keyword evidence="3" id="KW-1185">Reference proteome</keyword>
<evidence type="ECO:0000313" key="2">
    <source>
        <dbReference type="EMBL" id="MED6148602.1"/>
    </source>
</evidence>
<organism evidence="2 3">
    <name type="scientific">Stylosanthes scabra</name>
    <dbReference type="NCBI Taxonomy" id="79078"/>
    <lineage>
        <taxon>Eukaryota</taxon>
        <taxon>Viridiplantae</taxon>
        <taxon>Streptophyta</taxon>
        <taxon>Embryophyta</taxon>
        <taxon>Tracheophyta</taxon>
        <taxon>Spermatophyta</taxon>
        <taxon>Magnoliopsida</taxon>
        <taxon>eudicotyledons</taxon>
        <taxon>Gunneridae</taxon>
        <taxon>Pentapetalae</taxon>
        <taxon>rosids</taxon>
        <taxon>fabids</taxon>
        <taxon>Fabales</taxon>
        <taxon>Fabaceae</taxon>
        <taxon>Papilionoideae</taxon>
        <taxon>50 kb inversion clade</taxon>
        <taxon>dalbergioids sensu lato</taxon>
        <taxon>Dalbergieae</taxon>
        <taxon>Pterocarpus clade</taxon>
        <taxon>Stylosanthes</taxon>
    </lineage>
</organism>
<dbReference type="EMBL" id="JASCZI010091039">
    <property type="protein sequence ID" value="MED6148602.1"/>
    <property type="molecule type" value="Genomic_DNA"/>
</dbReference>
<reference evidence="2 3" key="1">
    <citation type="journal article" date="2023" name="Plants (Basel)">
        <title>Bridging the Gap: Combining Genomics and Transcriptomics Approaches to Understand Stylosanthes scabra, an Orphan Legume from the Brazilian Caatinga.</title>
        <authorList>
            <person name="Ferreira-Neto J.R.C."/>
            <person name="da Silva M.D."/>
            <person name="Binneck E."/>
            <person name="de Melo N.F."/>
            <person name="da Silva R.H."/>
            <person name="de Melo A.L.T.M."/>
            <person name="Pandolfi V."/>
            <person name="Bustamante F.O."/>
            <person name="Brasileiro-Vidal A.C."/>
            <person name="Benko-Iseppon A.M."/>
        </authorList>
    </citation>
    <scope>NUCLEOTIDE SEQUENCE [LARGE SCALE GENOMIC DNA]</scope>
    <source>
        <tissue evidence="2">Leaves</tissue>
    </source>
</reference>
<sequence length="189" mass="20782">MNLSFVRDHVAKVGVIIKHVPGCVQLADILTKAVSSTLFTDFRSKLRISACQVLSLSGDVRDIESAPPLPSIMKPPPRLPPSLSFPFFITTIALSSHQHNSHRDPFSLSSPPHLDRNSRSKELTPPIRRLETDLKWWHKAERLLSFMLLDSAMMEDGGGPPCATISVSRDSLFPSMTSLMVAASVRGSP</sequence>
<evidence type="ECO:0000313" key="3">
    <source>
        <dbReference type="Proteomes" id="UP001341840"/>
    </source>
</evidence>
<protein>
    <submittedName>
        <fullName evidence="2">Uncharacterized protein</fullName>
    </submittedName>
</protein>
<accession>A0ABU6TJ81</accession>
<feature type="region of interest" description="Disordered" evidence="1">
    <location>
        <begin position="100"/>
        <end position="124"/>
    </location>
</feature>
<dbReference type="Proteomes" id="UP001341840">
    <property type="component" value="Unassembled WGS sequence"/>
</dbReference>
<gene>
    <name evidence="2" type="ORF">PIB30_054622</name>
</gene>
<evidence type="ECO:0000256" key="1">
    <source>
        <dbReference type="SAM" id="MobiDB-lite"/>
    </source>
</evidence>
<comment type="caution">
    <text evidence="2">The sequence shown here is derived from an EMBL/GenBank/DDBJ whole genome shotgun (WGS) entry which is preliminary data.</text>
</comment>
<name>A0ABU6TJ81_9FABA</name>